<proteinExistence type="inferred from homology"/>
<dbReference type="RefSeq" id="WP_214114191.1">
    <property type="nucleotide sequence ID" value="NZ_JAHCTB010000005.1"/>
</dbReference>
<keyword evidence="14" id="KW-1185">Reference proteome</keyword>
<feature type="transmembrane region" description="Helical" evidence="10">
    <location>
        <begin position="26"/>
        <end position="44"/>
    </location>
</feature>
<dbReference type="CDD" id="cd05387">
    <property type="entry name" value="BY-kinase"/>
    <property type="match status" value="1"/>
</dbReference>
<evidence type="ECO:0000256" key="3">
    <source>
        <dbReference type="ARBA" id="ARBA00022679"/>
    </source>
</evidence>
<feature type="coiled-coil region" evidence="9">
    <location>
        <begin position="293"/>
        <end position="320"/>
    </location>
</feature>
<evidence type="ECO:0000256" key="5">
    <source>
        <dbReference type="ARBA" id="ARBA00022777"/>
    </source>
</evidence>
<dbReference type="NCBIfam" id="TIGR01007">
    <property type="entry name" value="eps_fam"/>
    <property type="match status" value="1"/>
</dbReference>
<evidence type="ECO:0000256" key="9">
    <source>
        <dbReference type="SAM" id="Coils"/>
    </source>
</evidence>
<evidence type="ECO:0000313" key="13">
    <source>
        <dbReference type="EMBL" id="MBT0608971.1"/>
    </source>
</evidence>
<accession>A0ABS5S6Y9</accession>
<evidence type="ECO:0000313" key="14">
    <source>
        <dbReference type="Proteomes" id="UP001297092"/>
    </source>
</evidence>
<feature type="domain" description="AAA" evidence="11">
    <location>
        <begin position="600"/>
        <end position="721"/>
    </location>
</feature>
<dbReference type="SUPFAM" id="SSF52540">
    <property type="entry name" value="P-loop containing nucleoside triphosphate hydrolases"/>
    <property type="match status" value="1"/>
</dbReference>
<keyword evidence="10" id="KW-0472">Membrane</keyword>
<evidence type="ECO:0000256" key="4">
    <source>
        <dbReference type="ARBA" id="ARBA00022741"/>
    </source>
</evidence>
<evidence type="ECO:0000256" key="1">
    <source>
        <dbReference type="ARBA" id="ARBA00007316"/>
    </source>
</evidence>
<dbReference type="InterPro" id="IPR050445">
    <property type="entry name" value="Bact_polysacc_biosynth/exp"/>
</dbReference>
<dbReference type="GO" id="GO:0004715">
    <property type="term" value="F:non-membrane spanning protein tyrosine kinase activity"/>
    <property type="evidence" value="ECO:0007669"/>
    <property type="project" value="UniProtKB-EC"/>
</dbReference>
<protein>
    <recommendedName>
        <fullName evidence="2">non-specific protein-tyrosine kinase</fullName>
        <ecNumber evidence="2">2.7.10.2</ecNumber>
    </recommendedName>
</protein>
<feature type="transmembrane region" description="Helical" evidence="10">
    <location>
        <begin position="514"/>
        <end position="535"/>
    </location>
</feature>
<dbReference type="PANTHER" id="PTHR32309:SF13">
    <property type="entry name" value="FERRIC ENTEROBACTIN TRANSPORT PROTEIN FEPE"/>
    <property type="match status" value="1"/>
</dbReference>
<comment type="similarity">
    <text evidence="1">Belongs to the CpsD/CapB family.</text>
</comment>
<evidence type="ECO:0000256" key="8">
    <source>
        <dbReference type="ARBA" id="ARBA00051245"/>
    </source>
</evidence>
<organism evidence="13 14">
    <name type="scientific">Aequorivita echinoideorum</name>
    <dbReference type="NCBI Taxonomy" id="1549647"/>
    <lineage>
        <taxon>Bacteria</taxon>
        <taxon>Pseudomonadati</taxon>
        <taxon>Bacteroidota</taxon>
        <taxon>Flavobacteriia</taxon>
        <taxon>Flavobacteriales</taxon>
        <taxon>Flavobacteriaceae</taxon>
        <taxon>Aequorivita</taxon>
    </lineage>
</organism>
<evidence type="ECO:0000256" key="10">
    <source>
        <dbReference type="SAM" id="Phobius"/>
    </source>
</evidence>
<comment type="caution">
    <text evidence="13">The sequence shown here is derived from an EMBL/GenBank/DDBJ whole genome shotgun (WGS) entry which is preliminary data.</text>
</comment>
<evidence type="ECO:0000256" key="7">
    <source>
        <dbReference type="ARBA" id="ARBA00023137"/>
    </source>
</evidence>
<dbReference type="InterPro" id="IPR027417">
    <property type="entry name" value="P-loop_NTPase"/>
</dbReference>
<dbReference type="EC" id="2.7.10.2" evidence="2"/>
<dbReference type="EMBL" id="JAHCTB010000005">
    <property type="protein sequence ID" value="MBT0608971.1"/>
    <property type="molecule type" value="Genomic_DNA"/>
</dbReference>
<dbReference type="PANTHER" id="PTHR32309">
    <property type="entry name" value="TYROSINE-PROTEIN KINASE"/>
    <property type="match status" value="1"/>
</dbReference>
<evidence type="ECO:0000256" key="2">
    <source>
        <dbReference type="ARBA" id="ARBA00011903"/>
    </source>
</evidence>
<keyword evidence="3 13" id="KW-0808">Transferase</keyword>
<evidence type="ECO:0000259" key="12">
    <source>
        <dbReference type="Pfam" id="PF13807"/>
    </source>
</evidence>
<dbReference type="Pfam" id="PF13807">
    <property type="entry name" value="GNVR"/>
    <property type="match status" value="1"/>
</dbReference>
<gene>
    <name evidence="13" type="ORF">KIV10_12320</name>
</gene>
<dbReference type="InterPro" id="IPR032807">
    <property type="entry name" value="GNVR"/>
</dbReference>
<reference evidence="13 14" key="1">
    <citation type="submission" date="2021-05" db="EMBL/GenBank/DDBJ databases">
        <title>Aequorivita echinoideorum JCM 30378 genome.</title>
        <authorList>
            <person name="Zhang H."/>
            <person name="Li C."/>
        </authorList>
    </citation>
    <scope>NUCLEOTIDE SEQUENCE [LARGE SCALE GENOMIC DNA]</scope>
    <source>
        <strain evidence="13 14">JCM30378</strain>
    </source>
</reference>
<feature type="domain" description="Tyrosine-protein kinase G-rich" evidence="12">
    <location>
        <begin position="453"/>
        <end position="533"/>
    </location>
</feature>
<evidence type="ECO:0000256" key="6">
    <source>
        <dbReference type="ARBA" id="ARBA00022840"/>
    </source>
</evidence>
<evidence type="ECO:0000259" key="11">
    <source>
        <dbReference type="Pfam" id="PF13614"/>
    </source>
</evidence>
<keyword evidence="7" id="KW-0829">Tyrosine-protein kinase</keyword>
<dbReference type="Pfam" id="PF13614">
    <property type="entry name" value="AAA_31"/>
    <property type="match status" value="1"/>
</dbReference>
<keyword evidence="10" id="KW-1133">Transmembrane helix</keyword>
<dbReference type="Proteomes" id="UP001297092">
    <property type="component" value="Unassembled WGS sequence"/>
</dbReference>
<keyword evidence="10" id="KW-0812">Transmembrane</keyword>
<sequence>MSEDFEINEPVSTFDFRGFLFRLLRYWPLFLISLAIAFGIAYYINVRKLPIYQMENMVSIKDDQNPFFTSNTSLTFNWGGTTDKVNTAIITLKSRSHNEKVVERLQYYVDYLKDGEYQQVDAYKQTPFFVEIDTTKPQIQGKQLQVVFRDSVNFTLSATFTEGAVPLFNYASKEKTSVFVEAGEFSKQYKMGQKINLPFFSGTFMPNPDFMGNPGTPYYIVLKNYDGTVRQYLGIRVDPESKGSSVLRMRLTGNNKAKLVDYLNTSVEVLSQDMLDRKNLFATKTIRFIDSSLAMKSAELSTVEDELNQFKNKNAIFNLESEGSEINTKLSELDLRKEAVNRELNYYNTLQNYLTSRSDYRDVPAPSVAGISESSIVSGVGRIIQLSEERNKLRYSFKDGAPVFADIDRQIDAVKNVLLENIRSSKSLKTDDLNAINRDIGRYESEIRGLPKEQQDLLKIERRYNLSQGSYNLFLSKRSEAGLVKAANVSDVMVIDSAKDTGGGQVGPNTKLNYMMALLFGSLIPFLFVFVRVFFDTKIGSVKELERITSIPLLGVIGKSHIDSNLAVITKPKSAIAESFRALRSSLQFIYRKQGIEGAKTVLITSSVSGEGKTFCSINIASVFALSEKRTVLVGLDLRKPKIFDDFGIDNAVGVVNYLINDASLEQIIQKTEVDYLDVITAGPIPPNPSELLMGERMELLIDSLKEEYDYIILDSPPMGLVADSLELTKLADATIYLVRHNYTQKNMFTFVNEKYKTGEVKHISLVLNDYQEKAGKGYGYGYGNGYGYGYGSYGNGYHEHVPAKTLLQKIKSNFRK</sequence>
<dbReference type="Gene3D" id="3.40.50.300">
    <property type="entry name" value="P-loop containing nucleotide triphosphate hydrolases"/>
    <property type="match status" value="1"/>
</dbReference>
<keyword evidence="6" id="KW-0067">ATP-binding</keyword>
<keyword evidence="4" id="KW-0547">Nucleotide-binding</keyword>
<comment type="catalytic activity">
    <reaction evidence="8">
        <text>L-tyrosyl-[protein] + ATP = O-phospho-L-tyrosyl-[protein] + ADP + H(+)</text>
        <dbReference type="Rhea" id="RHEA:10596"/>
        <dbReference type="Rhea" id="RHEA-COMP:10136"/>
        <dbReference type="Rhea" id="RHEA-COMP:20101"/>
        <dbReference type="ChEBI" id="CHEBI:15378"/>
        <dbReference type="ChEBI" id="CHEBI:30616"/>
        <dbReference type="ChEBI" id="CHEBI:46858"/>
        <dbReference type="ChEBI" id="CHEBI:61978"/>
        <dbReference type="ChEBI" id="CHEBI:456216"/>
        <dbReference type="EC" id="2.7.10.2"/>
    </reaction>
</comment>
<dbReference type="InterPro" id="IPR005702">
    <property type="entry name" value="Wzc-like_C"/>
</dbReference>
<keyword evidence="5" id="KW-0418">Kinase</keyword>
<name>A0ABS5S6Y9_9FLAO</name>
<dbReference type="InterPro" id="IPR025669">
    <property type="entry name" value="AAA_dom"/>
</dbReference>
<keyword evidence="9" id="KW-0175">Coiled coil</keyword>